<dbReference type="AlphaFoldDB" id="A0A6N6JCI2"/>
<accession>A0A6N6JCI2</accession>
<comment type="caution">
    <text evidence="1">The sequence shown here is derived from an EMBL/GenBank/DDBJ whole genome shotgun (WGS) entry which is preliminary data.</text>
</comment>
<gene>
    <name evidence="1" type="ORF">KIN_01930</name>
</gene>
<keyword evidence="2" id="KW-1185">Reference proteome</keyword>
<evidence type="ECO:0000313" key="1">
    <source>
        <dbReference type="EMBL" id="GFE63119.1"/>
    </source>
</evidence>
<evidence type="ECO:0000313" key="2">
    <source>
        <dbReference type="Proteomes" id="UP000436822"/>
    </source>
</evidence>
<dbReference type="Proteomes" id="UP000436822">
    <property type="component" value="Unassembled WGS sequence"/>
</dbReference>
<organism evidence="1 2">
    <name type="scientific">Litoreibacter roseus</name>
    <dbReference type="NCBI Taxonomy" id="2601869"/>
    <lineage>
        <taxon>Bacteria</taxon>
        <taxon>Pseudomonadati</taxon>
        <taxon>Pseudomonadota</taxon>
        <taxon>Alphaproteobacteria</taxon>
        <taxon>Rhodobacterales</taxon>
        <taxon>Roseobacteraceae</taxon>
        <taxon>Litoreibacter</taxon>
    </lineage>
</organism>
<sequence>MDLLAERGIDVDRTTVLRWVQKFVPELTKRTEKHLRRAGVDWHVPSRQITA</sequence>
<dbReference type="EMBL" id="BLJE01000001">
    <property type="protein sequence ID" value="GFE63119.1"/>
    <property type="molecule type" value="Genomic_DNA"/>
</dbReference>
<name>A0A6N6JCI2_9RHOB</name>
<protein>
    <recommendedName>
        <fullName evidence="3">Transposase</fullName>
    </recommendedName>
</protein>
<reference evidence="1 2" key="1">
    <citation type="submission" date="2019-12" db="EMBL/GenBank/DDBJ databases">
        <title>Litoreibacter badius sp. nov., a novel bacteriochlorophyll a-containing bacterium in the genus Litoreibacter.</title>
        <authorList>
            <person name="Kanamuro M."/>
            <person name="Takabe Y."/>
            <person name="Mori K."/>
            <person name="Takaichi S."/>
            <person name="Hanada S."/>
        </authorList>
    </citation>
    <scope>NUCLEOTIDE SEQUENCE [LARGE SCALE GENOMIC DNA]</scope>
    <source>
        <strain evidence="1 2">K6</strain>
    </source>
</reference>
<proteinExistence type="predicted"/>
<evidence type="ECO:0008006" key="3">
    <source>
        <dbReference type="Google" id="ProtNLM"/>
    </source>
</evidence>